<dbReference type="EMBL" id="BMEV01000045">
    <property type="protein sequence ID" value="GFZ81615.1"/>
    <property type="molecule type" value="Genomic_DNA"/>
</dbReference>
<dbReference type="Pfam" id="PF14281">
    <property type="entry name" value="PDDEXK_4"/>
    <property type="match status" value="1"/>
</dbReference>
<dbReference type="InterPro" id="IPR029470">
    <property type="entry name" value="PDDEXK_4"/>
</dbReference>
<evidence type="ECO:0000313" key="2">
    <source>
        <dbReference type="Proteomes" id="UP000602050"/>
    </source>
</evidence>
<sequence>MNTFDALNVFYREDAISDFLVNCFQDSREFLLRFLLKAGLDVQEDFQSFIETRVGLGKTVGTPDIVIRLSGKGKDTIVLIENKMGATEGKEQTVRYESSKAKEEIAARYGVAVEELNFHYVYLALDKTVKPISTKFVFLDYSIFLSEGWPLYDDNLRKLFKEFQEKLDEFYSPVMNPYESIEQNLSLNGLQRKICWQKILAENFFPLDHLDFEWGEVGGAGRKNFLFLIRKPDWESAETFHQAGLSKTFYVHIDTYINMLQKGSQLVRDIGVRFETNPYVPHWKIDRLPDYDTFLENKRIFAEMLYARAKKQGIRCKKRNSKLLALSVMIGGETISENMQDLQKQVLAIESCIDEVIAEMKSKGILR</sequence>
<dbReference type="RefSeq" id="WP_188392564.1">
    <property type="nucleotide sequence ID" value="NZ_BMEV01000045.1"/>
</dbReference>
<dbReference type="Proteomes" id="UP000602050">
    <property type="component" value="Unassembled WGS sequence"/>
</dbReference>
<dbReference type="AlphaFoldDB" id="A0A8J2XG09"/>
<name>A0A8J2XG09_9BACI</name>
<protein>
    <recommendedName>
        <fullName evidence="3">PD-(D/E)XK nuclease superfamily protein</fullName>
    </recommendedName>
</protein>
<reference evidence="1" key="2">
    <citation type="submission" date="2020-09" db="EMBL/GenBank/DDBJ databases">
        <authorList>
            <person name="Sun Q."/>
            <person name="Zhou Y."/>
        </authorList>
    </citation>
    <scope>NUCLEOTIDE SEQUENCE</scope>
    <source>
        <strain evidence="1">CGMCC 1.12360</strain>
    </source>
</reference>
<accession>A0A8J2XG09</accession>
<evidence type="ECO:0008006" key="3">
    <source>
        <dbReference type="Google" id="ProtNLM"/>
    </source>
</evidence>
<organism evidence="1 2">
    <name type="scientific">Compostibacillus humi</name>
    <dbReference type="NCBI Taxonomy" id="1245525"/>
    <lineage>
        <taxon>Bacteria</taxon>
        <taxon>Bacillati</taxon>
        <taxon>Bacillota</taxon>
        <taxon>Bacilli</taxon>
        <taxon>Bacillales</taxon>
        <taxon>Bacillaceae</taxon>
        <taxon>Compostibacillus</taxon>
    </lineage>
</organism>
<reference evidence="1" key="1">
    <citation type="journal article" date="2014" name="Int. J. Syst. Evol. Microbiol.">
        <title>Complete genome sequence of Corynebacterium casei LMG S-19264T (=DSM 44701T), isolated from a smear-ripened cheese.</title>
        <authorList>
            <consortium name="US DOE Joint Genome Institute (JGI-PGF)"/>
            <person name="Walter F."/>
            <person name="Albersmeier A."/>
            <person name="Kalinowski J."/>
            <person name="Ruckert C."/>
        </authorList>
    </citation>
    <scope>NUCLEOTIDE SEQUENCE</scope>
    <source>
        <strain evidence="1">CGMCC 1.12360</strain>
    </source>
</reference>
<proteinExistence type="predicted"/>
<comment type="caution">
    <text evidence="1">The sequence shown here is derived from an EMBL/GenBank/DDBJ whole genome shotgun (WGS) entry which is preliminary data.</text>
</comment>
<gene>
    <name evidence="1" type="ORF">GCM10010978_23120</name>
</gene>
<evidence type="ECO:0000313" key="1">
    <source>
        <dbReference type="EMBL" id="GFZ81615.1"/>
    </source>
</evidence>
<keyword evidence="2" id="KW-1185">Reference proteome</keyword>